<dbReference type="GO" id="GO:0006811">
    <property type="term" value="P:monoatomic ion transport"/>
    <property type="evidence" value="ECO:0007669"/>
    <property type="project" value="UniProtKB-KW"/>
</dbReference>
<evidence type="ECO:0000256" key="3">
    <source>
        <dbReference type="ARBA" id="ARBA00022449"/>
    </source>
</evidence>
<proteinExistence type="predicted"/>
<feature type="transmembrane region" description="Helical" evidence="10">
    <location>
        <begin position="237"/>
        <end position="257"/>
    </location>
</feature>
<keyword evidence="3" id="KW-0050">Antiport</keyword>
<comment type="subcellular location">
    <subcellularLocation>
        <location evidence="1">Cell inner membrane</location>
        <topology evidence="1">Multi-pass membrane protein</topology>
    </subcellularLocation>
</comment>
<feature type="transmembrane region" description="Helical" evidence="10">
    <location>
        <begin position="84"/>
        <end position="106"/>
    </location>
</feature>
<feature type="transmembrane region" description="Helical" evidence="10">
    <location>
        <begin position="310"/>
        <end position="330"/>
    </location>
</feature>
<comment type="caution">
    <text evidence="11">The sequence shown here is derived from an EMBL/GenBank/DDBJ whole genome shotgun (WGS) entry which is preliminary data.</text>
</comment>
<dbReference type="GO" id="GO:0005886">
    <property type="term" value="C:plasma membrane"/>
    <property type="evidence" value="ECO:0007669"/>
    <property type="project" value="UniProtKB-SubCell"/>
</dbReference>
<evidence type="ECO:0000256" key="4">
    <source>
        <dbReference type="ARBA" id="ARBA00022475"/>
    </source>
</evidence>
<keyword evidence="5 10" id="KW-0812">Transmembrane</keyword>
<feature type="transmembrane region" description="Helical" evidence="10">
    <location>
        <begin position="277"/>
        <end position="298"/>
    </location>
</feature>
<evidence type="ECO:0000256" key="7">
    <source>
        <dbReference type="ARBA" id="ARBA00023065"/>
    </source>
</evidence>
<evidence type="ECO:0000256" key="5">
    <source>
        <dbReference type="ARBA" id="ARBA00022692"/>
    </source>
</evidence>
<dbReference type="PIRSF" id="PIRSF006603">
    <property type="entry name" value="DinF"/>
    <property type="match status" value="1"/>
</dbReference>
<reference evidence="11 12" key="1">
    <citation type="submission" date="2013-04" db="EMBL/GenBank/DDBJ databases">
        <title>Oceanococcus atlanticus 22II-S10r2 Genome Sequencing.</title>
        <authorList>
            <person name="Lai Q."/>
            <person name="Li G."/>
            <person name="Shao Z."/>
        </authorList>
    </citation>
    <scope>NUCLEOTIDE SEQUENCE [LARGE SCALE GENOMIC DNA]</scope>
    <source>
        <strain evidence="11 12">22II-S10r2</strain>
    </source>
</reference>
<dbReference type="AlphaFoldDB" id="A0A1Y1SFA9"/>
<dbReference type="PANTHER" id="PTHR43298:SF2">
    <property type="entry name" value="FMN_FAD EXPORTER YEEO-RELATED"/>
    <property type="match status" value="1"/>
</dbReference>
<gene>
    <name evidence="11" type="ORF">ATO7_10092</name>
</gene>
<feature type="transmembrane region" description="Helical" evidence="10">
    <location>
        <begin position="7"/>
        <end position="27"/>
    </location>
</feature>
<dbReference type="NCBIfam" id="TIGR00797">
    <property type="entry name" value="matE"/>
    <property type="match status" value="1"/>
</dbReference>
<keyword evidence="12" id="KW-1185">Reference proteome</keyword>
<feature type="transmembrane region" description="Helical" evidence="10">
    <location>
        <begin position="126"/>
        <end position="144"/>
    </location>
</feature>
<dbReference type="Proteomes" id="UP000192342">
    <property type="component" value="Unassembled WGS sequence"/>
</dbReference>
<evidence type="ECO:0000256" key="2">
    <source>
        <dbReference type="ARBA" id="ARBA00022448"/>
    </source>
</evidence>
<evidence type="ECO:0000256" key="8">
    <source>
        <dbReference type="ARBA" id="ARBA00023136"/>
    </source>
</evidence>
<accession>A0A1Y1SFA9</accession>
<evidence type="ECO:0000313" key="12">
    <source>
        <dbReference type="Proteomes" id="UP000192342"/>
    </source>
</evidence>
<evidence type="ECO:0000256" key="10">
    <source>
        <dbReference type="SAM" id="Phobius"/>
    </source>
</evidence>
<organism evidence="11 12">
    <name type="scientific">Oceanococcus atlanticus</name>
    <dbReference type="NCBI Taxonomy" id="1317117"/>
    <lineage>
        <taxon>Bacteria</taxon>
        <taxon>Pseudomonadati</taxon>
        <taxon>Pseudomonadota</taxon>
        <taxon>Gammaproteobacteria</taxon>
        <taxon>Chromatiales</taxon>
        <taxon>Oceanococcaceae</taxon>
        <taxon>Oceanococcus</taxon>
    </lineage>
</organism>
<feature type="transmembrane region" description="Helical" evidence="10">
    <location>
        <begin position="185"/>
        <end position="210"/>
    </location>
</feature>
<feature type="transmembrane region" description="Helical" evidence="10">
    <location>
        <begin position="412"/>
        <end position="432"/>
    </location>
</feature>
<keyword evidence="8 10" id="KW-0472">Membrane</keyword>
<dbReference type="Pfam" id="PF01554">
    <property type="entry name" value="MatE"/>
    <property type="match status" value="2"/>
</dbReference>
<evidence type="ECO:0000256" key="1">
    <source>
        <dbReference type="ARBA" id="ARBA00004429"/>
    </source>
</evidence>
<evidence type="ECO:0000256" key="9">
    <source>
        <dbReference type="ARBA" id="ARBA00031636"/>
    </source>
</evidence>
<feature type="transmembrane region" description="Helical" evidence="10">
    <location>
        <begin position="156"/>
        <end position="179"/>
    </location>
</feature>
<keyword evidence="2" id="KW-0813">Transport</keyword>
<dbReference type="PANTHER" id="PTHR43298">
    <property type="entry name" value="MULTIDRUG RESISTANCE PROTEIN NORM-RELATED"/>
    <property type="match status" value="1"/>
</dbReference>
<dbReference type="InterPro" id="IPR050222">
    <property type="entry name" value="MATE_MdtK"/>
</dbReference>
<dbReference type="GO" id="GO:0042910">
    <property type="term" value="F:xenobiotic transmembrane transporter activity"/>
    <property type="evidence" value="ECO:0007669"/>
    <property type="project" value="InterPro"/>
</dbReference>
<protein>
    <recommendedName>
        <fullName evidence="9">Multidrug-efflux transporter</fullName>
    </recommendedName>
</protein>
<keyword evidence="7" id="KW-0406">Ion transport</keyword>
<dbReference type="InterPro" id="IPR048279">
    <property type="entry name" value="MdtK-like"/>
</dbReference>
<dbReference type="GO" id="GO:0015297">
    <property type="term" value="F:antiporter activity"/>
    <property type="evidence" value="ECO:0007669"/>
    <property type="project" value="UniProtKB-KW"/>
</dbReference>
<feature type="transmembrane region" description="Helical" evidence="10">
    <location>
        <begin position="39"/>
        <end position="64"/>
    </location>
</feature>
<dbReference type="STRING" id="1317117.ATO7_10092"/>
<keyword evidence="6 10" id="KW-1133">Transmembrane helix</keyword>
<name>A0A1Y1SFA9_9GAMM</name>
<feature type="transmembrane region" description="Helical" evidence="10">
    <location>
        <begin position="342"/>
        <end position="367"/>
    </location>
</feature>
<dbReference type="InterPro" id="IPR002528">
    <property type="entry name" value="MATE_fam"/>
</dbReference>
<evidence type="ECO:0000256" key="6">
    <source>
        <dbReference type="ARBA" id="ARBA00022989"/>
    </source>
</evidence>
<sequence length="446" mass="47371">MPRLSRLVRLAGPIVFAQIAFFGMNTTDTIVAGQLGADVLAGVALGGTMLMIGMTFLLGFGLAVSPGVAHRIGEQREAAEIGRFSASALRLMVVLWTLWGVLLWLFPPLVLDQLSLEPAVRDGAVSYLRALSLGTPFLGVFFALRNTLEGLGHSRPVMWIGFTALLLNIPLDLALMSGWGPLPALGALGCGLATALVQMWLAAAMVWLFWRDPRFVPYQPRGAWQPEAGREVLQQGFPIGAALASETALFATGGLLMTRFGTETIGASQIALNFTGMMFMIALGLGQAVAVLIGQAAGARQAAAVRRIGALGYQSMCVLSGLIALLLLSMPSPIVALYTDDAAVAAIAVSFLRIAGVFHLVDALQALGSGMLRGLKDTAFVMQATTFAYWGVGGAAFIWLFHFKASGAQAVWWVYCAALAAAAALLGIRFAWQVRRLPARYQESQT</sequence>
<keyword evidence="4" id="KW-1003">Cell membrane</keyword>
<feature type="transmembrane region" description="Helical" evidence="10">
    <location>
        <begin position="379"/>
        <end position="400"/>
    </location>
</feature>
<evidence type="ECO:0000313" key="11">
    <source>
        <dbReference type="EMBL" id="ORE87384.1"/>
    </source>
</evidence>
<dbReference type="EMBL" id="AQQV01000002">
    <property type="protein sequence ID" value="ORE87384.1"/>
    <property type="molecule type" value="Genomic_DNA"/>
</dbReference>